<dbReference type="SUPFAM" id="SSF56436">
    <property type="entry name" value="C-type lectin-like"/>
    <property type="match status" value="1"/>
</dbReference>
<dbReference type="AlphaFoldDB" id="A0A433SVH5"/>
<organism evidence="3 4">
    <name type="scientific">Elysia chlorotica</name>
    <name type="common">Eastern emerald elysia</name>
    <name type="synonym">Sea slug</name>
    <dbReference type="NCBI Taxonomy" id="188477"/>
    <lineage>
        <taxon>Eukaryota</taxon>
        <taxon>Metazoa</taxon>
        <taxon>Spiralia</taxon>
        <taxon>Lophotrochozoa</taxon>
        <taxon>Mollusca</taxon>
        <taxon>Gastropoda</taxon>
        <taxon>Heterobranchia</taxon>
        <taxon>Euthyneura</taxon>
        <taxon>Panpulmonata</taxon>
        <taxon>Sacoglossa</taxon>
        <taxon>Placobranchoidea</taxon>
        <taxon>Plakobranchidae</taxon>
        <taxon>Elysia</taxon>
    </lineage>
</organism>
<dbReference type="Proteomes" id="UP000271974">
    <property type="component" value="Unassembled WGS sequence"/>
</dbReference>
<dbReference type="InterPro" id="IPR016187">
    <property type="entry name" value="CTDL_fold"/>
</dbReference>
<dbReference type="SMART" id="SM00034">
    <property type="entry name" value="CLECT"/>
    <property type="match status" value="1"/>
</dbReference>
<dbReference type="PROSITE" id="PS50041">
    <property type="entry name" value="C_TYPE_LECTIN_2"/>
    <property type="match status" value="1"/>
</dbReference>
<feature type="domain" description="C-type lectin" evidence="2">
    <location>
        <begin position="42"/>
        <end position="156"/>
    </location>
</feature>
<feature type="chain" id="PRO_5019215952" description="C-type lectin domain-containing protein" evidence="1">
    <location>
        <begin position="19"/>
        <end position="183"/>
    </location>
</feature>
<gene>
    <name evidence="3" type="ORF">EGW08_018946</name>
</gene>
<dbReference type="PANTHER" id="PTHR22801:SF63">
    <property type="entry name" value="C-TYPE LECTIN DOMAIN-CONTAINING PROTEIN"/>
    <property type="match status" value="1"/>
</dbReference>
<name>A0A433SVH5_ELYCH</name>
<keyword evidence="4" id="KW-1185">Reference proteome</keyword>
<feature type="signal peptide" evidence="1">
    <location>
        <begin position="1"/>
        <end position="18"/>
    </location>
</feature>
<dbReference type="EMBL" id="RQTK01000954">
    <property type="protein sequence ID" value="RUS73297.1"/>
    <property type="molecule type" value="Genomic_DNA"/>
</dbReference>
<keyword evidence="1" id="KW-0732">Signal</keyword>
<sequence length="183" mass="20211">MCAVALLCLLAITGAVSGSGTIEDSCPAALLGRVDIYYLQVWESSCFYFGLSDKKSYSAASAFCKEDGGTLAMPKSKSLNDFLTNQVVSYYGVGGEFVWIGLDDKKNESAFIWADDTKMTWDNFAPQNGPSNIWIVRDTEDCAAMDDQGLWHDHRCVDNQVLSWAGWANSAMFFICQYTIGNR</sequence>
<dbReference type="InterPro" id="IPR016186">
    <property type="entry name" value="C-type_lectin-like/link_sf"/>
</dbReference>
<proteinExistence type="predicted"/>
<protein>
    <recommendedName>
        <fullName evidence="2">C-type lectin domain-containing protein</fullName>
    </recommendedName>
</protein>
<dbReference type="InterPro" id="IPR050801">
    <property type="entry name" value="Ca-Dep_Lectins_ImmuneDev"/>
</dbReference>
<accession>A0A433SVH5</accession>
<dbReference type="Pfam" id="PF00059">
    <property type="entry name" value="Lectin_C"/>
    <property type="match status" value="1"/>
</dbReference>
<evidence type="ECO:0000256" key="1">
    <source>
        <dbReference type="SAM" id="SignalP"/>
    </source>
</evidence>
<comment type="caution">
    <text evidence="3">The sequence shown here is derived from an EMBL/GenBank/DDBJ whole genome shotgun (WGS) entry which is preliminary data.</text>
</comment>
<dbReference type="OrthoDB" id="6162106at2759"/>
<dbReference type="PANTHER" id="PTHR22801">
    <property type="entry name" value="LITHOSTATHINE"/>
    <property type="match status" value="1"/>
</dbReference>
<dbReference type="InterPro" id="IPR001304">
    <property type="entry name" value="C-type_lectin-like"/>
</dbReference>
<evidence type="ECO:0000313" key="3">
    <source>
        <dbReference type="EMBL" id="RUS73297.1"/>
    </source>
</evidence>
<evidence type="ECO:0000313" key="4">
    <source>
        <dbReference type="Proteomes" id="UP000271974"/>
    </source>
</evidence>
<dbReference type="Gene3D" id="3.10.100.10">
    <property type="entry name" value="Mannose-Binding Protein A, subunit A"/>
    <property type="match status" value="1"/>
</dbReference>
<evidence type="ECO:0000259" key="2">
    <source>
        <dbReference type="PROSITE" id="PS50041"/>
    </source>
</evidence>
<reference evidence="3 4" key="1">
    <citation type="submission" date="2019-01" db="EMBL/GenBank/DDBJ databases">
        <title>A draft genome assembly of the solar-powered sea slug Elysia chlorotica.</title>
        <authorList>
            <person name="Cai H."/>
            <person name="Li Q."/>
            <person name="Fang X."/>
            <person name="Li J."/>
            <person name="Curtis N.E."/>
            <person name="Altenburger A."/>
            <person name="Shibata T."/>
            <person name="Feng M."/>
            <person name="Maeda T."/>
            <person name="Schwartz J.A."/>
            <person name="Shigenobu S."/>
            <person name="Lundholm N."/>
            <person name="Nishiyama T."/>
            <person name="Yang H."/>
            <person name="Hasebe M."/>
            <person name="Li S."/>
            <person name="Pierce S.K."/>
            <person name="Wang J."/>
        </authorList>
    </citation>
    <scope>NUCLEOTIDE SEQUENCE [LARGE SCALE GENOMIC DNA]</scope>
    <source>
        <strain evidence="3">EC2010</strain>
        <tissue evidence="3">Whole organism of an adult</tissue>
    </source>
</reference>